<dbReference type="InterPro" id="IPR023574">
    <property type="entry name" value="Ribosomal_uL4_dom_sf"/>
</dbReference>
<dbReference type="GO" id="GO:0006412">
    <property type="term" value="P:translation"/>
    <property type="evidence" value="ECO:0007669"/>
    <property type="project" value="InterPro"/>
</dbReference>
<sequence length="347" mass="38337">MLKARHYQTDGAKGGEEQLPDWLFDGAVNENVLHQVIKVHLLNQRQGTAAAKSRGQVSGGSRKPWRQKGTGRARQGTIRAVQWEGGGVAFPPIPHSWRQRVPKKVRALARRSALNFRAQGERVILVDSLEFDKPKTKKLLEVLSAIGAEGKVLLLTHGAKNNVHLSSRNVRTLVVRPFGEESAYDILWATTIVIEKIALDTAEPSKAHRAAMVSRARGEPEVRAHERAAEEGRAQRRKDRRSHKNKADKLTPESKVSPTAKPAKMTDEEKVTPKAKASLEAEVGGKIDLDASSVTLPKVADLVGFLMEFDSAAAVETLRSRDNRKTAQALYQARLREITNEREGDDA</sequence>
<dbReference type="PANTHER" id="PTHR10746">
    <property type="entry name" value="50S RIBOSOMAL PROTEIN L4"/>
    <property type="match status" value="1"/>
</dbReference>
<evidence type="ECO:0008006" key="6">
    <source>
        <dbReference type="Google" id="ProtNLM"/>
    </source>
</evidence>
<dbReference type="HAMAP" id="MF_01328_B">
    <property type="entry name" value="Ribosomal_uL4_B"/>
    <property type="match status" value="1"/>
</dbReference>
<feature type="region of interest" description="Disordered" evidence="4">
    <location>
        <begin position="48"/>
        <end position="75"/>
    </location>
</feature>
<dbReference type="GO" id="GO:0003735">
    <property type="term" value="F:structural constituent of ribosome"/>
    <property type="evidence" value="ECO:0007669"/>
    <property type="project" value="InterPro"/>
</dbReference>
<keyword evidence="2" id="KW-0689">Ribosomal protein</keyword>
<name>A0A381X989_9ZZZZ</name>
<protein>
    <recommendedName>
        <fullName evidence="6">50S ribosomal protein L4</fullName>
    </recommendedName>
</protein>
<dbReference type="SUPFAM" id="SSF52166">
    <property type="entry name" value="Ribosomal protein L4"/>
    <property type="match status" value="1"/>
</dbReference>
<dbReference type="NCBIfam" id="TIGR03953">
    <property type="entry name" value="rplD_bact"/>
    <property type="match status" value="1"/>
</dbReference>
<dbReference type="PANTHER" id="PTHR10746:SF6">
    <property type="entry name" value="LARGE RIBOSOMAL SUBUNIT PROTEIN UL4M"/>
    <property type="match status" value="1"/>
</dbReference>
<organism evidence="5">
    <name type="scientific">marine metagenome</name>
    <dbReference type="NCBI Taxonomy" id="408172"/>
    <lineage>
        <taxon>unclassified sequences</taxon>
        <taxon>metagenomes</taxon>
        <taxon>ecological metagenomes</taxon>
    </lineage>
</organism>
<feature type="compositionally biased region" description="Basic and acidic residues" evidence="4">
    <location>
        <begin position="216"/>
        <end position="234"/>
    </location>
</feature>
<feature type="compositionally biased region" description="Basic and acidic residues" evidence="4">
    <location>
        <begin position="264"/>
        <end position="273"/>
    </location>
</feature>
<evidence type="ECO:0000256" key="3">
    <source>
        <dbReference type="ARBA" id="ARBA00023274"/>
    </source>
</evidence>
<evidence type="ECO:0000256" key="4">
    <source>
        <dbReference type="SAM" id="MobiDB-lite"/>
    </source>
</evidence>
<feature type="region of interest" description="Disordered" evidence="4">
    <location>
        <begin position="210"/>
        <end position="273"/>
    </location>
</feature>
<dbReference type="GO" id="GO:0005840">
    <property type="term" value="C:ribosome"/>
    <property type="evidence" value="ECO:0007669"/>
    <property type="project" value="UniProtKB-KW"/>
</dbReference>
<dbReference type="GO" id="GO:1990904">
    <property type="term" value="C:ribonucleoprotein complex"/>
    <property type="evidence" value="ECO:0007669"/>
    <property type="project" value="UniProtKB-KW"/>
</dbReference>
<feature type="compositionally biased region" description="Basic residues" evidence="4">
    <location>
        <begin position="235"/>
        <end position="244"/>
    </location>
</feature>
<evidence type="ECO:0000256" key="1">
    <source>
        <dbReference type="ARBA" id="ARBA00010528"/>
    </source>
</evidence>
<gene>
    <name evidence="5" type="ORF">METZ01_LOCUS113976</name>
</gene>
<dbReference type="AlphaFoldDB" id="A0A381X989"/>
<dbReference type="InterPro" id="IPR002136">
    <property type="entry name" value="Ribosomal_uL4"/>
</dbReference>
<dbReference type="Pfam" id="PF00573">
    <property type="entry name" value="Ribosomal_L4"/>
    <property type="match status" value="1"/>
</dbReference>
<dbReference type="Gene3D" id="3.40.1370.10">
    <property type="match status" value="1"/>
</dbReference>
<evidence type="ECO:0000256" key="2">
    <source>
        <dbReference type="ARBA" id="ARBA00022980"/>
    </source>
</evidence>
<keyword evidence="3" id="KW-0687">Ribonucleoprotein</keyword>
<proteinExistence type="inferred from homology"/>
<comment type="similarity">
    <text evidence="1">Belongs to the universal ribosomal protein uL4 family.</text>
</comment>
<evidence type="ECO:0000313" key="5">
    <source>
        <dbReference type="EMBL" id="SVA61122.1"/>
    </source>
</evidence>
<dbReference type="InterPro" id="IPR013005">
    <property type="entry name" value="Ribosomal_uL4-like"/>
</dbReference>
<reference evidence="5" key="1">
    <citation type="submission" date="2018-05" db="EMBL/GenBank/DDBJ databases">
        <authorList>
            <person name="Lanie J.A."/>
            <person name="Ng W.-L."/>
            <person name="Kazmierczak K.M."/>
            <person name="Andrzejewski T.M."/>
            <person name="Davidsen T.M."/>
            <person name="Wayne K.J."/>
            <person name="Tettelin H."/>
            <person name="Glass J.I."/>
            <person name="Rusch D."/>
            <person name="Podicherti R."/>
            <person name="Tsui H.-C.T."/>
            <person name="Winkler M.E."/>
        </authorList>
    </citation>
    <scope>NUCLEOTIDE SEQUENCE</scope>
</reference>
<accession>A0A381X989</accession>
<dbReference type="EMBL" id="UINC01014308">
    <property type="protein sequence ID" value="SVA61122.1"/>
    <property type="molecule type" value="Genomic_DNA"/>
</dbReference>